<proteinExistence type="predicted"/>
<gene>
    <name evidence="1" type="ORF">TVAG_179770</name>
</gene>
<dbReference type="Proteomes" id="UP000001542">
    <property type="component" value="Unassembled WGS sequence"/>
</dbReference>
<dbReference type="VEuPathDB" id="TrichDB:TVAG_179770"/>
<name>A2F459_TRIV3</name>
<reference evidence="1" key="2">
    <citation type="journal article" date="2007" name="Science">
        <title>Draft genome sequence of the sexually transmitted pathogen Trichomonas vaginalis.</title>
        <authorList>
            <person name="Carlton J.M."/>
            <person name="Hirt R.P."/>
            <person name="Silva J.C."/>
            <person name="Delcher A.L."/>
            <person name="Schatz M."/>
            <person name="Zhao Q."/>
            <person name="Wortman J.R."/>
            <person name="Bidwell S.L."/>
            <person name="Alsmark U.C.M."/>
            <person name="Besteiro S."/>
            <person name="Sicheritz-Ponten T."/>
            <person name="Noel C.J."/>
            <person name="Dacks J.B."/>
            <person name="Foster P.G."/>
            <person name="Simillion C."/>
            <person name="Van de Peer Y."/>
            <person name="Miranda-Saavedra D."/>
            <person name="Barton G.J."/>
            <person name="Westrop G.D."/>
            <person name="Mueller S."/>
            <person name="Dessi D."/>
            <person name="Fiori P.L."/>
            <person name="Ren Q."/>
            <person name="Paulsen I."/>
            <person name="Zhang H."/>
            <person name="Bastida-Corcuera F.D."/>
            <person name="Simoes-Barbosa A."/>
            <person name="Brown M.T."/>
            <person name="Hayes R.D."/>
            <person name="Mukherjee M."/>
            <person name="Okumura C.Y."/>
            <person name="Schneider R."/>
            <person name="Smith A.J."/>
            <person name="Vanacova S."/>
            <person name="Villalvazo M."/>
            <person name="Haas B.J."/>
            <person name="Pertea M."/>
            <person name="Feldblyum T.V."/>
            <person name="Utterback T.R."/>
            <person name="Shu C.L."/>
            <person name="Osoegawa K."/>
            <person name="de Jong P.J."/>
            <person name="Hrdy I."/>
            <person name="Horvathova L."/>
            <person name="Zubacova Z."/>
            <person name="Dolezal P."/>
            <person name="Malik S.B."/>
            <person name="Logsdon J.M. Jr."/>
            <person name="Henze K."/>
            <person name="Gupta A."/>
            <person name="Wang C.C."/>
            <person name="Dunne R.L."/>
            <person name="Upcroft J.A."/>
            <person name="Upcroft P."/>
            <person name="White O."/>
            <person name="Salzberg S.L."/>
            <person name="Tang P."/>
            <person name="Chiu C.-H."/>
            <person name="Lee Y.-S."/>
            <person name="Embley T.M."/>
            <person name="Coombs G.H."/>
            <person name="Mottram J.C."/>
            <person name="Tachezy J."/>
            <person name="Fraser-Liggett C.M."/>
            <person name="Johnson P.J."/>
        </authorList>
    </citation>
    <scope>NUCLEOTIDE SEQUENCE [LARGE SCALE GENOMIC DNA]</scope>
    <source>
        <strain evidence="1">G3</strain>
    </source>
</reference>
<dbReference type="AlphaFoldDB" id="A2F459"/>
<dbReference type="InParanoid" id="A2F459"/>
<evidence type="ECO:0000313" key="1">
    <source>
        <dbReference type="EMBL" id="EAY00306.1"/>
    </source>
</evidence>
<protein>
    <submittedName>
        <fullName evidence="1">Uncharacterized protein</fullName>
    </submittedName>
</protein>
<sequence>MFDSQALSKKLSLNVPIDEIFTFKSSPPIENILTPSRQIYNSILPHPKDIHTDISFEFLKERAESEYGGRKTDEDDIIIPKERIVEFISYIKSLREGEIERYYNDFKATKENIYYQIDGFSNLQEKRPPTERPNELYTN</sequence>
<dbReference type="VEuPathDB" id="TrichDB:TVAGG3_1002300"/>
<dbReference type="KEGG" id="tva:4758125"/>
<dbReference type="RefSeq" id="XP_001313235.1">
    <property type="nucleotide sequence ID" value="XM_001313234.1"/>
</dbReference>
<accession>A2F459</accession>
<organism evidence="1 2">
    <name type="scientific">Trichomonas vaginalis (strain ATCC PRA-98 / G3)</name>
    <dbReference type="NCBI Taxonomy" id="412133"/>
    <lineage>
        <taxon>Eukaryota</taxon>
        <taxon>Metamonada</taxon>
        <taxon>Parabasalia</taxon>
        <taxon>Trichomonadida</taxon>
        <taxon>Trichomonadidae</taxon>
        <taxon>Trichomonas</taxon>
    </lineage>
</organism>
<evidence type="ECO:0000313" key="2">
    <source>
        <dbReference type="Proteomes" id="UP000001542"/>
    </source>
</evidence>
<dbReference type="EMBL" id="DS113606">
    <property type="protein sequence ID" value="EAY00306.1"/>
    <property type="molecule type" value="Genomic_DNA"/>
</dbReference>
<reference evidence="1" key="1">
    <citation type="submission" date="2006-10" db="EMBL/GenBank/DDBJ databases">
        <authorList>
            <person name="Amadeo P."/>
            <person name="Zhao Q."/>
            <person name="Wortman J."/>
            <person name="Fraser-Liggett C."/>
            <person name="Carlton J."/>
        </authorList>
    </citation>
    <scope>NUCLEOTIDE SEQUENCE</scope>
    <source>
        <strain evidence="1">G3</strain>
    </source>
</reference>
<keyword evidence="2" id="KW-1185">Reference proteome</keyword>